<evidence type="ECO:0000313" key="10">
    <source>
        <dbReference type="EMBL" id="KIW04786.1"/>
    </source>
</evidence>
<comment type="caution">
    <text evidence="7">Lacks conserved residue(s) required for the propagation of feature annotation.</text>
</comment>
<dbReference type="STRING" id="253628.A0A0D1XQA7"/>
<dbReference type="GO" id="GO:0047499">
    <property type="term" value="F:calcium-independent phospholipase A2 activity"/>
    <property type="evidence" value="ECO:0007669"/>
    <property type="project" value="TreeGrafter"/>
</dbReference>
<feature type="compositionally biased region" description="Basic and acidic residues" evidence="8">
    <location>
        <begin position="1369"/>
        <end position="1378"/>
    </location>
</feature>
<dbReference type="GO" id="GO:0016042">
    <property type="term" value="P:lipid catabolic process"/>
    <property type="evidence" value="ECO:0007669"/>
    <property type="project" value="UniProtKB-KW"/>
</dbReference>
<dbReference type="OrthoDB" id="194358at2759"/>
<feature type="compositionally biased region" description="Polar residues" evidence="8">
    <location>
        <begin position="1380"/>
        <end position="1390"/>
    </location>
</feature>
<dbReference type="HOGENOM" id="CLU_003059_2_1_1"/>
<keyword evidence="3" id="KW-0378">Hydrolase</keyword>
<keyword evidence="2" id="KW-0863">Zinc-finger</keyword>
<keyword evidence="1" id="KW-0479">Metal-binding</keyword>
<evidence type="ECO:0000256" key="8">
    <source>
        <dbReference type="SAM" id="MobiDB-lite"/>
    </source>
</evidence>
<dbReference type="Gene3D" id="3.40.1090.10">
    <property type="entry name" value="Cytosolic phospholipase A2 catalytic domain"/>
    <property type="match status" value="1"/>
</dbReference>
<dbReference type="InterPro" id="IPR016035">
    <property type="entry name" value="Acyl_Trfase/lysoPLipase"/>
</dbReference>
<dbReference type="GO" id="GO:0008270">
    <property type="term" value="F:zinc ion binding"/>
    <property type="evidence" value="ECO:0007669"/>
    <property type="project" value="UniProtKB-KW"/>
</dbReference>
<feature type="compositionally biased region" description="Low complexity" evidence="8">
    <location>
        <begin position="1236"/>
        <end position="1249"/>
    </location>
</feature>
<dbReference type="InterPro" id="IPR027417">
    <property type="entry name" value="P-loop_NTPase"/>
</dbReference>
<dbReference type="PROSITE" id="PS00518">
    <property type="entry name" value="ZF_RING_1"/>
    <property type="match status" value="1"/>
</dbReference>
<sequence length="1527" mass="170388">MSDPSPNPIIEESDIDEFDIYCEACEPEEQALDQTLHFCYACDVTLCERCWNVQLQHRRAKIGKSVAIHEKANPWIARQINNILSPPTDELSYARLCAADESTAWFGIDRGRRTNDPLYLKDSGRYAQLMAQTRDENSIRFSWNSEGDQTASTTKDSRTPSLASFVGQSGAGKSTLINFLITFKGGVDRGALATPVVGMTGKDIPTSEDVHLYPDPASVYSSAPILYADCEGLDGGEREPVGARFRKARTTSPDARIRSSAATDYPVYVSSRELVWATEDASRRTRSFAVANLYPRLLFSFSDTVVFVLKNPRVIEGVFERLIEWASAALEAASNQPVLPAAVIALNATEINVEPELWDVERGTRSLLDSLATTVRENSTFKKHVEFWAYRNKRIESLEQLVLCYFSSIEVVRIPATGRPKLLQIQIEKLYDAIDRGCVRARERKLSLRMLLNAGEMQSYLQHAFDHFSQTLDEAFDFVRASLFNSPIPLDFGGNILRLALNVMDYKTQARQKIEAAGIFRELARMVASCIMLDSVRHEIRGNAERIFPEYLEHIHSALADFCNHHWPCEFTITRARCCNVRSGHGSKGHQTRRGIVFAAGEYQAAFTYENYKNEFETQIFKHLEWLMRLLEDRIRRGEDDVSAANGIHREETLRSFYANVFQDQENATFTHSHGVCLGCGLFERPEHTLPCGHMLCSVCVRSYGESRNDLLVEMHHCPLEIDAPPLRRTIAVYLKPDAASSRVLTLDHGGVRSMIQLEVLKLLEEEWMNKLSIRCFFDLIVGSGSGGLVALGLTTRGWSVKKCMYHIERIFTHAFTKRHGRNIPGIGKILQSASKEKYDTAGLEYALKEAFGEDDPLFGALNNRDSPSSTSDVAVVASSVTGTPVLLASYNRRCIDPLPYIFRRPEKPEQELKLWEAARATISTPKLFKPFLHEATKHIYCAAGPPHLNPIYIADSERRIFKQELRNPDAPDLIISLGAGVEEELVDHSKYNSWNSSETPPNCSCDSAERKTPSRTLTKRRTSFLKCQSTSDDFIHDFPSSAKSHLRFVRFNPRVSEKLPSSDDLGSLEELRDKIRSQIDKNEIKALAAKLLAALFYYETIGDLAQQADGTWMSTGMIRCRIPNDTVEMSSLGKLLRKKTGTSFPRFVIRDDEGTTQIFSMTADTTADMVLNSKFSMPPIEIDIPQRSTIVDIMLFFENTDRNSISGFPRTLGKPSNKVNRHRQALSSKRSDTASIGSSLRSRSTGRSWQVPQEVRRAASPAPSEEIIFSPAAAGMNIPRAPGSSGRGRKGPATAVASPTNSSFTGPKISSRSRSSSNKRPLGPKHEQKSGPKTAGSDSDTGLALSPNFNTGSFHIPPVGTSAFTSFPRERKARGYETGDSSNDLAPSSSREDRGLVVSPTTIVAGSSVTSSAGALSPREVMRNVKMMSTHAVNPTDMKIILDENNGHYDENYDDDEDAETESMQSPRGSMESRRDEESVQHFEERLRQLEGIIRSKERIDVDQIRDSLKDEVLLGQGGKRVGKAQ</sequence>
<evidence type="ECO:0000256" key="5">
    <source>
        <dbReference type="ARBA" id="ARBA00022963"/>
    </source>
</evidence>
<dbReference type="VEuPathDB" id="FungiDB:PV09_03974"/>
<dbReference type="CDD" id="cd19757">
    <property type="entry name" value="Bbox1"/>
    <property type="match status" value="1"/>
</dbReference>
<gene>
    <name evidence="10" type="ORF">PV09_03974</name>
</gene>
<dbReference type="InParanoid" id="A0A0D1XQA7"/>
<evidence type="ECO:0000259" key="9">
    <source>
        <dbReference type="PROSITE" id="PS51635"/>
    </source>
</evidence>
<keyword evidence="5" id="KW-0442">Lipid degradation</keyword>
<evidence type="ECO:0000256" key="7">
    <source>
        <dbReference type="PROSITE-ProRule" id="PRU01161"/>
    </source>
</evidence>
<evidence type="ECO:0000256" key="2">
    <source>
        <dbReference type="ARBA" id="ARBA00022771"/>
    </source>
</evidence>
<evidence type="ECO:0000256" key="1">
    <source>
        <dbReference type="ARBA" id="ARBA00022723"/>
    </source>
</evidence>
<evidence type="ECO:0000256" key="4">
    <source>
        <dbReference type="ARBA" id="ARBA00022833"/>
    </source>
</evidence>
<protein>
    <recommendedName>
        <fullName evidence="9">PNPLA domain-containing protein</fullName>
    </recommendedName>
</protein>
<organism evidence="10 11">
    <name type="scientific">Verruconis gallopava</name>
    <dbReference type="NCBI Taxonomy" id="253628"/>
    <lineage>
        <taxon>Eukaryota</taxon>
        <taxon>Fungi</taxon>
        <taxon>Dikarya</taxon>
        <taxon>Ascomycota</taxon>
        <taxon>Pezizomycotina</taxon>
        <taxon>Dothideomycetes</taxon>
        <taxon>Pleosporomycetidae</taxon>
        <taxon>Venturiales</taxon>
        <taxon>Sympoventuriaceae</taxon>
        <taxon>Verruconis</taxon>
    </lineage>
</organism>
<reference evidence="10 11" key="1">
    <citation type="submission" date="2015-01" db="EMBL/GenBank/DDBJ databases">
        <title>The Genome Sequence of Ochroconis gallopava CBS43764.</title>
        <authorList>
            <consortium name="The Broad Institute Genomics Platform"/>
            <person name="Cuomo C."/>
            <person name="de Hoog S."/>
            <person name="Gorbushina A."/>
            <person name="Stielow B."/>
            <person name="Teixiera M."/>
            <person name="Abouelleil A."/>
            <person name="Chapman S.B."/>
            <person name="Priest M."/>
            <person name="Young S.K."/>
            <person name="Wortman J."/>
            <person name="Nusbaum C."/>
            <person name="Birren B."/>
        </authorList>
    </citation>
    <scope>NUCLEOTIDE SEQUENCE [LARGE SCALE GENOMIC DNA]</scope>
    <source>
        <strain evidence="10 11">CBS 43764</strain>
    </source>
</reference>
<dbReference type="Proteomes" id="UP000053259">
    <property type="component" value="Unassembled WGS sequence"/>
</dbReference>
<dbReference type="GO" id="GO:0019369">
    <property type="term" value="P:arachidonate metabolic process"/>
    <property type="evidence" value="ECO:0007669"/>
    <property type="project" value="TreeGrafter"/>
</dbReference>
<feature type="region of interest" description="Disordered" evidence="8">
    <location>
        <begin position="993"/>
        <end position="1012"/>
    </location>
</feature>
<feature type="compositionally biased region" description="Basic and acidic residues" evidence="8">
    <location>
        <begin position="1472"/>
        <end position="1484"/>
    </location>
</feature>
<feature type="compositionally biased region" description="Acidic residues" evidence="8">
    <location>
        <begin position="1453"/>
        <end position="1462"/>
    </location>
</feature>
<dbReference type="GO" id="GO:0046486">
    <property type="term" value="P:glycerolipid metabolic process"/>
    <property type="evidence" value="ECO:0007669"/>
    <property type="project" value="UniProtKB-ARBA"/>
</dbReference>
<dbReference type="GeneID" id="27311947"/>
<feature type="region of interest" description="Disordered" evidence="8">
    <location>
        <begin position="1207"/>
        <end position="1398"/>
    </location>
</feature>
<feature type="compositionally biased region" description="Polar residues" evidence="8">
    <location>
        <begin position="993"/>
        <end position="1006"/>
    </location>
</feature>
<dbReference type="GO" id="GO:0016020">
    <property type="term" value="C:membrane"/>
    <property type="evidence" value="ECO:0007669"/>
    <property type="project" value="TreeGrafter"/>
</dbReference>
<dbReference type="EMBL" id="KN847539">
    <property type="protein sequence ID" value="KIW04786.1"/>
    <property type="molecule type" value="Genomic_DNA"/>
</dbReference>
<feature type="domain" description="PNPLA" evidence="9">
    <location>
        <begin position="745"/>
        <end position="956"/>
    </location>
</feature>
<evidence type="ECO:0000256" key="6">
    <source>
        <dbReference type="ARBA" id="ARBA00023098"/>
    </source>
</evidence>
<evidence type="ECO:0000256" key="3">
    <source>
        <dbReference type="ARBA" id="ARBA00022801"/>
    </source>
</evidence>
<dbReference type="PANTHER" id="PTHR24185">
    <property type="entry name" value="CALCIUM-INDEPENDENT PHOSPHOLIPASE A2-GAMMA"/>
    <property type="match status" value="1"/>
</dbReference>
<feature type="region of interest" description="Disordered" evidence="8">
    <location>
        <begin position="1451"/>
        <end position="1484"/>
    </location>
</feature>
<dbReference type="SUPFAM" id="SSF52151">
    <property type="entry name" value="FabD/lysophospholipase-like"/>
    <property type="match status" value="1"/>
</dbReference>
<name>A0A0D1XQA7_9PEZI</name>
<accession>A0A0D1XQA7</accession>
<evidence type="ECO:0000313" key="11">
    <source>
        <dbReference type="Proteomes" id="UP000053259"/>
    </source>
</evidence>
<keyword evidence="6" id="KW-0443">Lipid metabolism</keyword>
<keyword evidence="4" id="KW-0862">Zinc</keyword>
<dbReference type="RefSeq" id="XP_016214655.1">
    <property type="nucleotide sequence ID" value="XM_016357251.1"/>
</dbReference>
<dbReference type="InterPro" id="IPR017907">
    <property type="entry name" value="Znf_RING_CS"/>
</dbReference>
<dbReference type="SUPFAM" id="SSF52540">
    <property type="entry name" value="P-loop containing nucleoside triphosphate hydrolases"/>
    <property type="match status" value="1"/>
</dbReference>
<proteinExistence type="predicted"/>
<dbReference type="InterPro" id="IPR002641">
    <property type="entry name" value="PNPLA_dom"/>
</dbReference>
<dbReference type="PANTHER" id="PTHR24185:SF1">
    <property type="entry name" value="CALCIUM-INDEPENDENT PHOSPHOLIPASE A2-GAMMA"/>
    <property type="match status" value="1"/>
</dbReference>
<dbReference type="PROSITE" id="PS51635">
    <property type="entry name" value="PNPLA"/>
    <property type="match status" value="1"/>
</dbReference>
<dbReference type="Pfam" id="PF01734">
    <property type="entry name" value="Patatin"/>
    <property type="match status" value="1"/>
</dbReference>
<keyword evidence="11" id="KW-1185">Reference proteome</keyword>